<evidence type="ECO:0000256" key="2">
    <source>
        <dbReference type="ARBA" id="ARBA00022630"/>
    </source>
</evidence>
<name>A0ABY6BBN2_9GAMM</name>
<dbReference type="Pfam" id="PF02770">
    <property type="entry name" value="Acyl-CoA_dh_M"/>
    <property type="match status" value="1"/>
</dbReference>
<evidence type="ECO:0000256" key="3">
    <source>
        <dbReference type="ARBA" id="ARBA00022827"/>
    </source>
</evidence>
<dbReference type="EMBL" id="CP104694">
    <property type="protein sequence ID" value="UXI67463.1"/>
    <property type="molecule type" value="Genomic_DNA"/>
</dbReference>
<evidence type="ECO:0000313" key="9">
    <source>
        <dbReference type="EMBL" id="UXI67463.1"/>
    </source>
</evidence>
<dbReference type="InterPro" id="IPR009100">
    <property type="entry name" value="AcylCoA_DH/oxidase_NM_dom_sf"/>
</dbReference>
<dbReference type="Gene3D" id="6.10.250.600">
    <property type="match status" value="1"/>
</dbReference>
<dbReference type="Gene3D" id="1.20.140.10">
    <property type="entry name" value="Butyryl-CoA Dehydrogenase, subunit A, domain 3"/>
    <property type="match status" value="1"/>
</dbReference>
<feature type="domain" description="Acyl-CoA dehydrogenase/oxidase C-terminal" evidence="5">
    <location>
        <begin position="279"/>
        <end position="431"/>
    </location>
</feature>
<keyword evidence="3 4" id="KW-0274">FAD</keyword>
<dbReference type="RefSeq" id="WP_261694433.1">
    <property type="nucleotide sequence ID" value="NZ_CP104694.1"/>
</dbReference>
<evidence type="ECO:0000259" key="7">
    <source>
        <dbReference type="Pfam" id="PF18158"/>
    </source>
</evidence>
<dbReference type="InterPro" id="IPR053998">
    <property type="entry name" value="ACDH-11_C"/>
</dbReference>
<dbReference type="InterPro" id="IPR036250">
    <property type="entry name" value="AcylCo_DH-like_C"/>
</dbReference>
<gene>
    <name evidence="9" type="ORF">N4264_22430</name>
</gene>
<protein>
    <submittedName>
        <fullName evidence="9">Acyl-CoA dehydrogenase family protein</fullName>
    </submittedName>
</protein>
<dbReference type="SUPFAM" id="SSF47203">
    <property type="entry name" value="Acyl-CoA dehydrogenase C-terminal domain-like"/>
    <property type="match status" value="1"/>
</dbReference>
<organism evidence="9 10">
    <name type="scientific">Tahibacter amnicola</name>
    <dbReference type="NCBI Taxonomy" id="2976241"/>
    <lineage>
        <taxon>Bacteria</taxon>
        <taxon>Pseudomonadati</taxon>
        <taxon>Pseudomonadota</taxon>
        <taxon>Gammaproteobacteria</taxon>
        <taxon>Lysobacterales</taxon>
        <taxon>Rhodanobacteraceae</taxon>
        <taxon>Tahibacter</taxon>
    </lineage>
</organism>
<evidence type="ECO:0000256" key="1">
    <source>
        <dbReference type="ARBA" id="ARBA00009347"/>
    </source>
</evidence>
<evidence type="ECO:0000256" key="4">
    <source>
        <dbReference type="RuleBase" id="RU362125"/>
    </source>
</evidence>
<dbReference type="InterPro" id="IPR006091">
    <property type="entry name" value="Acyl-CoA_Oxase/DH_mid-dom"/>
</dbReference>
<dbReference type="SUPFAM" id="SSF56645">
    <property type="entry name" value="Acyl-CoA dehydrogenase NM domain-like"/>
    <property type="match status" value="1"/>
</dbReference>
<dbReference type="Pfam" id="PF18158">
    <property type="entry name" value="AidB_N"/>
    <property type="match status" value="1"/>
</dbReference>
<feature type="domain" description="Acyl-CoA oxidase/dehydrogenase middle" evidence="6">
    <location>
        <begin position="169"/>
        <end position="267"/>
    </location>
</feature>
<dbReference type="PANTHER" id="PTHR42707:SF2">
    <property type="entry name" value="ACD11 DEHYDROGENASE"/>
    <property type="match status" value="1"/>
</dbReference>
<feature type="domain" description="Acyl-CoA dehydrogenase 11-like C-terminal" evidence="8">
    <location>
        <begin position="441"/>
        <end position="545"/>
    </location>
</feature>
<feature type="domain" description="Adaptive response protein AidB N-terminal" evidence="7">
    <location>
        <begin position="6"/>
        <end position="158"/>
    </location>
</feature>
<keyword evidence="10" id="KW-1185">Reference proteome</keyword>
<dbReference type="InterPro" id="IPR041504">
    <property type="entry name" value="AidB_N"/>
</dbReference>
<comment type="similarity">
    <text evidence="1 4">Belongs to the acyl-CoA dehydrogenase family.</text>
</comment>
<dbReference type="Pfam" id="PF22217">
    <property type="entry name" value="ACDH-11_C"/>
    <property type="match status" value="1"/>
</dbReference>
<dbReference type="Gene3D" id="2.40.110.20">
    <property type="match status" value="1"/>
</dbReference>
<dbReference type="PANTHER" id="PTHR42707">
    <property type="entry name" value="ACYL-COA DEHYDROGENASE"/>
    <property type="match status" value="1"/>
</dbReference>
<evidence type="ECO:0000259" key="6">
    <source>
        <dbReference type="Pfam" id="PF02770"/>
    </source>
</evidence>
<dbReference type="InterPro" id="IPR009075">
    <property type="entry name" value="AcylCo_DH/oxidase_C"/>
</dbReference>
<dbReference type="InterPro" id="IPR052904">
    <property type="entry name" value="Acyl-CoA_dehydrogenase-like"/>
</dbReference>
<proteinExistence type="inferred from homology"/>
<evidence type="ECO:0000259" key="8">
    <source>
        <dbReference type="Pfam" id="PF22217"/>
    </source>
</evidence>
<accession>A0ABY6BBN2</accession>
<keyword evidence="4" id="KW-0560">Oxidoreductase</keyword>
<evidence type="ECO:0000313" key="10">
    <source>
        <dbReference type="Proteomes" id="UP001064632"/>
    </source>
</evidence>
<dbReference type="Pfam" id="PF00441">
    <property type="entry name" value="Acyl-CoA_dh_1"/>
    <property type="match status" value="1"/>
</dbReference>
<comment type="cofactor">
    <cofactor evidence="4">
        <name>FAD</name>
        <dbReference type="ChEBI" id="CHEBI:57692"/>
    </cofactor>
</comment>
<keyword evidence="2 4" id="KW-0285">Flavoprotein</keyword>
<evidence type="ECO:0000259" key="5">
    <source>
        <dbReference type="Pfam" id="PF00441"/>
    </source>
</evidence>
<sequence>MSFVQPAAELGNQYRDDRVLRSYLKRTLAADSLRMIEQDLHWLGEHAAVAWQRELRRSRSEPVHTPWDPTGTRVDRIELTPAWQESRTIAAERGLVAAAYGSPLGDQGRVHQFAMVYLHHVASAIFTCPLAMTDGAATCLTASGNKRLIERALPHYLSRDPATFWISGQWMTETTGGSDVSATETLARADEHGRWRLYGRKWFTSAVHADTALALARPEGAGPGADALALFYLEPRRPDGLWRDIEIHRLKPKLGTRELPSAETQLKGAPAEPVGDLAHGVRSIAPMLNITRCWNAVCAIATMRRGIALARDYANRRVVFGRPLAEQPLHQETLANLQAEFEAAFHLVFYTAERLGQVQAGTAAPAQVPLLRLLTPLVKLWTGKLAVAISSEVLECFGGAGYIEDTGLPALLRDAQVLPIWEGTTNVLSLDTLRALRGGAALDAWQEAQQALLAEAEASPGLAAAVRAVRDDSQWLLQWLQSHAPDSPGLESGARELALGLARCLAASALLRHAAWSLRVEGDPRAAAAARRFVAGGLVRLVEKHGDDARILAHDVA</sequence>
<dbReference type="Proteomes" id="UP001064632">
    <property type="component" value="Chromosome"/>
</dbReference>
<reference evidence="9" key="1">
    <citation type="submission" date="2022-09" db="EMBL/GenBank/DDBJ databases">
        <title>Tahibacter sp. nov., isolated from a fresh water.</title>
        <authorList>
            <person name="Baek J.H."/>
            <person name="Lee J.K."/>
            <person name="Kim J.M."/>
            <person name="Jeon C.O."/>
        </authorList>
    </citation>
    <scope>NUCLEOTIDE SEQUENCE</scope>
    <source>
        <strain evidence="9">W38</strain>
    </source>
</reference>